<proteinExistence type="predicted"/>
<protein>
    <submittedName>
        <fullName evidence="1">Uncharacterized protein</fullName>
    </submittedName>
</protein>
<reference evidence="1" key="2">
    <citation type="submission" date="2023-01" db="EMBL/GenBank/DDBJ databases">
        <authorList>
            <person name="Sun Q."/>
            <person name="Evtushenko L."/>
        </authorList>
    </citation>
    <scope>NUCLEOTIDE SEQUENCE</scope>
    <source>
        <strain evidence="1">VKM Ac-1447</strain>
    </source>
</reference>
<reference evidence="1" key="1">
    <citation type="journal article" date="2014" name="Int. J. Syst. Evol. Microbiol.">
        <title>Complete genome sequence of Corynebacterium casei LMG S-19264T (=DSM 44701T), isolated from a smear-ripened cheese.</title>
        <authorList>
            <consortium name="US DOE Joint Genome Institute (JGI-PGF)"/>
            <person name="Walter F."/>
            <person name="Albersmeier A."/>
            <person name="Kalinowski J."/>
            <person name="Ruckert C."/>
        </authorList>
    </citation>
    <scope>NUCLEOTIDE SEQUENCE</scope>
    <source>
        <strain evidence="1">VKM Ac-1447</strain>
    </source>
</reference>
<evidence type="ECO:0000313" key="1">
    <source>
        <dbReference type="EMBL" id="GLJ79677.1"/>
    </source>
</evidence>
<evidence type="ECO:0000313" key="2">
    <source>
        <dbReference type="Proteomes" id="UP001142317"/>
    </source>
</evidence>
<organism evidence="1 2">
    <name type="scientific">Microbacterium imperiale</name>
    <dbReference type="NCBI Taxonomy" id="33884"/>
    <lineage>
        <taxon>Bacteria</taxon>
        <taxon>Bacillati</taxon>
        <taxon>Actinomycetota</taxon>
        <taxon>Actinomycetes</taxon>
        <taxon>Micrococcales</taxon>
        <taxon>Microbacteriaceae</taxon>
        <taxon>Microbacterium</taxon>
    </lineage>
</organism>
<dbReference type="Proteomes" id="UP001142317">
    <property type="component" value="Unassembled WGS sequence"/>
</dbReference>
<dbReference type="Gene3D" id="3.30.530.20">
    <property type="match status" value="1"/>
</dbReference>
<accession>A0A9W6HH25</accession>
<comment type="caution">
    <text evidence="1">The sequence shown here is derived from an EMBL/GenBank/DDBJ whole genome shotgun (WGS) entry which is preliminary data.</text>
</comment>
<name>A0A9W6HH25_9MICO</name>
<dbReference type="AlphaFoldDB" id="A0A9W6HH25"/>
<dbReference type="InterPro" id="IPR023393">
    <property type="entry name" value="START-like_dom_sf"/>
</dbReference>
<keyword evidence="2" id="KW-1185">Reference proteome</keyword>
<dbReference type="EMBL" id="BSEO01000005">
    <property type="protein sequence ID" value="GLJ79677.1"/>
    <property type="molecule type" value="Genomic_DNA"/>
</dbReference>
<sequence>MTYGGQTVIEASAAEIVDVLTDVGALASWNPAFGAIEGSGPAAVGLRYRTRVRDLVPASIRFTAISAAEVRYELLAPGAQERGVWYLRPGSLPGHETIVVHEFTHAGASLAIMRRAFRPVASWRLARLRQEVLRR</sequence>
<gene>
    <name evidence="1" type="ORF">GCM10017586_13590</name>
</gene>
<dbReference type="SUPFAM" id="SSF55961">
    <property type="entry name" value="Bet v1-like"/>
    <property type="match status" value="1"/>
</dbReference>